<dbReference type="InterPro" id="IPR027417">
    <property type="entry name" value="P-loop_NTPase"/>
</dbReference>
<evidence type="ECO:0000313" key="4">
    <source>
        <dbReference type="EMBL" id="QTR53137.1"/>
    </source>
</evidence>
<sequence length="622" mass="69762">MIITALKASDFRKYADLHLTQLPERGLIAVIGCNESGKSSIGDAIQFGLFGCTAQLDETQVNKLIRWGTEQTTVTLHLQHRGHAYHLIRSVNQAGDTMATLFSTEEGLTLADTPETVEHQLKALLGYNHKAFAQAFYWSQQTAQLPQGDNEQLLALAGLKEYANLSGQLQNENRERIQTIAQMNDARKQLQANLNGLQIDEARLPQLESIGTVLEHRQQSFLQLAQRIDKETEVYPSNREQFSGLKQKSEKLSFWTRTTLMVFVLMLLTGLFLLVSPPQWLSGMSGDLREMLGKATIRVAALTALAGAALLIYGWFVEMRQLRPLRLQANRLADTLMEGFDVTNTPADQQLTQDNEPLTHDAARYILQTQADIPAVSSDHPDIAVLPEWAESVRRYELNMNNLQGAADALNVSMEARNREFGRYLQVLNGDKAQQHAALNQREQYQAQLDQQEMALEHIRRDRVVFDTALDLLQRSGSQSVARFNQLVQQRCTELLQRFTNGHYETIQLMPDFSLKVLSEQKGAYLDFIETSAGTQRQIALAMRVAVANALADNTHTTHQVLFLDEPLAFFDPERSLSTLQSLQTVSQSAVSQVWLTAQTVPEGVDFARVIHCPQASADLHA</sequence>
<feature type="transmembrane region" description="Helical" evidence="2">
    <location>
        <begin position="295"/>
        <end position="316"/>
    </location>
</feature>
<keyword evidence="5" id="KW-1185">Reference proteome</keyword>
<name>A0A975IGR6_9GAMM</name>
<evidence type="ECO:0000256" key="2">
    <source>
        <dbReference type="SAM" id="Phobius"/>
    </source>
</evidence>
<dbReference type="Gene3D" id="3.40.50.300">
    <property type="entry name" value="P-loop containing nucleotide triphosphate hydrolases"/>
    <property type="match status" value="2"/>
</dbReference>
<reference evidence="4" key="1">
    <citation type="submission" date="2021-04" db="EMBL/GenBank/DDBJ databases">
        <title>Genomics, taxonomy and metabolism of representatives of sulfur bacteria of the genus Thiothrix: Thiothrix fructosivorans QT, Thiothrix unzii A1T and three new species, Thiothrix subterranea sp. nov., Thiothrix litoralis sp. nov. and 'Candidatus Thiothrix anitrata' sp. nov.</title>
        <authorList>
            <person name="Ravin N.V."/>
            <person name="Smolyakov D."/>
            <person name="Rudenko T.S."/>
            <person name="Mardanov A.V."/>
            <person name="Beletsky A.V."/>
            <person name="Markov N.D."/>
            <person name="Fomenkov A.I."/>
            <person name="Roberts R.J."/>
            <person name="Karnachuk O.V."/>
            <person name="Novikov A."/>
            <person name="Grabovich M.Y."/>
        </authorList>
    </citation>
    <scope>NUCLEOTIDE SEQUENCE</scope>
    <source>
        <strain evidence="4">A1</strain>
    </source>
</reference>
<organism evidence="4 5">
    <name type="scientific">Thiothrix unzii</name>
    <dbReference type="NCBI Taxonomy" id="111769"/>
    <lineage>
        <taxon>Bacteria</taxon>
        <taxon>Pseudomonadati</taxon>
        <taxon>Pseudomonadota</taxon>
        <taxon>Gammaproteobacteria</taxon>
        <taxon>Thiotrichales</taxon>
        <taxon>Thiotrichaceae</taxon>
        <taxon>Thiothrix</taxon>
    </lineage>
</organism>
<accession>A0A975IGR6</accession>
<dbReference type="RefSeq" id="WP_210218663.1">
    <property type="nucleotide sequence ID" value="NZ_CP072793.1"/>
</dbReference>
<feature type="coiled-coil region" evidence="1">
    <location>
        <begin position="435"/>
        <end position="462"/>
    </location>
</feature>
<feature type="domain" description="Rad50/SbcC-type AAA" evidence="3">
    <location>
        <begin position="6"/>
        <end position="194"/>
    </location>
</feature>
<keyword evidence="2" id="KW-1133">Transmembrane helix</keyword>
<keyword evidence="2" id="KW-0812">Transmembrane</keyword>
<dbReference type="AlphaFoldDB" id="A0A975IGR6"/>
<evidence type="ECO:0000256" key="1">
    <source>
        <dbReference type="SAM" id="Coils"/>
    </source>
</evidence>
<keyword evidence="1" id="KW-0175">Coiled coil</keyword>
<feature type="coiled-coil region" evidence="1">
    <location>
        <begin position="169"/>
        <end position="200"/>
    </location>
</feature>
<evidence type="ECO:0000313" key="5">
    <source>
        <dbReference type="Proteomes" id="UP000672009"/>
    </source>
</evidence>
<dbReference type="SUPFAM" id="SSF52540">
    <property type="entry name" value="P-loop containing nucleoside triphosphate hydrolases"/>
    <property type="match status" value="1"/>
</dbReference>
<dbReference type="PANTHER" id="PTHR32114">
    <property type="entry name" value="ABC TRANSPORTER ABCH.3"/>
    <property type="match status" value="1"/>
</dbReference>
<keyword evidence="2" id="KW-0472">Membrane</keyword>
<protein>
    <submittedName>
        <fullName evidence="4">AAA family ATPase</fullName>
    </submittedName>
</protein>
<dbReference type="Proteomes" id="UP000672009">
    <property type="component" value="Chromosome"/>
</dbReference>
<feature type="transmembrane region" description="Helical" evidence="2">
    <location>
        <begin position="254"/>
        <end position="275"/>
    </location>
</feature>
<dbReference type="InterPro" id="IPR038729">
    <property type="entry name" value="Rad50/SbcC_AAA"/>
</dbReference>
<evidence type="ECO:0000259" key="3">
    <source>
        <dbReference type="Pfam" id="PF13476"/>
    </source>
</evidence>
<dbReference type="KEGG" id="tun:J9260_15740"/>
<gene>
    <name evidence="4" type="ORF">J9260_15740</name>
</gene>
<dbReference type="PANTHER" id="PTHR32114:SF2">
    <property type="entry name" value="ABC TRANSPORTER ABCH.3"/>
    <property type="match status" value="1"/>
</dbReference>
<proteinExistence type="predicted"/>
<dbReference type="EMBL" id="CP072793">
    <property type="protein sequence ID" value="QTR53137.1"/>
    <property type="molecule type" value="Genomic_DNA"/>
</dbReference>
<dbReference type="Pfam" id="PF13476">
    <property type="entry name" value="AAA_23"/>
    <property type="match status" value="1"/>
</dbReference>
<dbReference type="GO" id="GO:0016887">
    <property type="term" value="F:ATP hydrolysis activity"/>
    <property type="evidence" value="ECO:0007669"/>
    <property type="project" value="InterPro"/>
</dbReference>
<dbReference type="GO" id="GO:0006302">
    <property type="term" value="P:double-strand break repair"/>
    <property type="evidence" value="ECO:0007669"/>
    <property type="project" value="InterPro"/>
</dbReference>